<evidence type="ECO:0000313" key="2">
    <source>
        <dbReference type="EMBL" id="QLF86089.1"/>
    </source>
</evidence>
<sequence>MTSLFSVKCFSPSQVFYTCQTELWVEAVAMAHLLAETYGHRANVYKPNEVHHAYSATGNPDITDRIFT</sequence>
<proteinExistence type="predicted"/>
<dbReference type="EMBL" id="MT586120">
    <property type="protein sequence ID" value="QLF86089.1"/>
    <property type="molecule type" value="Genomic_DNA"/>
</dbReference>
<protein>
    <submittedName>
        <fullName evidence="1">Uncharacterized protein</fullName>
    </submittedName>
</protein>
<accession>A0A1D8KU84</accession>
<evidence type="ECO:0000313" key="3">
    <source>
        <dbReference type="Proteomes" id="UP000226384"/>
    </source>
</evidence>
<evidence type="ECO:0000313" key="4">
    <source>
        <dbReference type="Proteomes" id="UP000510897"/>
    </source>
</evidence>
<dbReference type="Proteomes" id="UP000510897">
    <property type="component" value="Segment"/>
</dbReference>
<reference evidence="1 3" key="1">
    <citation type="journal article" date="2016" name="Virology">
        <title>The genomic content and context of auxiliary metabolic genes in marine cyanomyoviruses.</title>
        <authorList>
            <person name="Crummett L.T."/>
            <person name="Puxty R.J."/>
            <person name="Weihe C."/>
            <person name="Marston M.F."/>
            <person name="Martiny J.B."/>
        </authorList>
    </citation>
    <scope>NUCLEOTIDE SEQUENCE [LARGE SCALE GENOMIC DNA]</scope>
    <source>
        <strain evidence="1">0910SB42</strain>
    </source>
</reference>
<organism evidence="1 3">
    <name type="scientific">Synechococcus phage S-CAM7</name>
    <dbReference type="NCBI Taxonomy" id="1883368"/>
    <lineage>
        <taxon>Viruses</taxon>
        <taxon>Duplodnaviria</taxon>
        <taxon>Heunggongvirae</taxon>
        <taxon>Uroviricota</taxon>
        <taxon>Caudoviricetes</taxon>
        <taxon>Pantevenvirales</taxon>
        <taxon>Kyanoviridae</taxon>
        <taxon>Mazuvirus</taxon>
        <taxon>Mazuvirus scam7</taxon>
    </lineage>
</organism>
<gene>
    <name evidence="2" type="ORF">CC030809_00033</name>
    <name evidence="1" type="ORF">S420910_038</name>
</gene>
<name>A0A1D8KU84_9CAUD</name>
<reference evidence="2 4" key="3">
    <citation type="submission" date="2020-07" db="EMBL/GenBank/DDBJ databases">
        <title>Signatures of coevolution in a cyanophage population.</title>
        <authorList>
            <person name="Abebe J."/>
        </authorList>
    </citation>
    <scope>NUCLEOTIDE SEQUENCE [LARGE SCALE GENOMIC DNA]</scope>
    <source>
        <strain evidence="2">0809CC03</strain>
    </source>
</reference>
<evidence type="ECO:0000313" key="1">
    <source>
        <dbReference type="EMBL" id="AOV62228.1"/>
    </source>
</evidence>
<dbReference type="Proteomes" id="UP000226384">
    <property type="component" value="Segment"/>
</dbReference>
<reference evidence="2 4" key="2">
    <citation type="submission" date="2020-06" db="EMBL/GenBank/DDBJ databases">
        <authorList>
            <person name="Puxty R.J."/>
            <person name="Weihe C."/>
            <person name="Marston M.F."/>
            <person name="Martiny J.B.H."/>
        </authorList>
    </citation>
    <scope>NUCLEOTIDE SEQUENCE [LARGE SCALE GENOMIC DNA]</scope>
    <source>
        <strain evidence="2">0809CC03</strain>
    </source>
</reference>
<dbReference type="EMBL" id="KU686213">
    <property type="protein sequence ID" value="AOV62228.1"/>
    <property type="molecule type" value="Genomic_DNA"/>
</dbReference>